<dbReference type="EMBL" id="MBTG01000046">
    <property type="protein sequence ID" value="OPH48276.1"/>
    <property type="molecule type" value="Genomic_DNA"/>
</dbReference>
<keyword evidence="1" id="KW-1133">Transmembrane helix</keyword>
<protein>
    <recommendedName>
        <fullName evidence="4">Yip1 domain-containing protein</fullName>
    </recommendedName>
</protein>
<reference evidence="3" key="1">
    <citation type="submission" date="2016-07" db="EMBL/GenBank/DDBJ databases">
        <authorList>
            <person name="Florea S."/>
            <person name="Webb J.S."/>
            <person name="Jaromczyk J."/>
            <person name="Schardl C.L."/>
        </authorList>
    </citation>
    <scope>NUCLEOTIDE SEQUENCE [LARGE SCALE GENOMIC DNA]</scope>
    <source>
        <strain evidence="3">CY1</strain>
    </source>
</reference>
<organism evidence="2 3">
    <name type="scientific">Paenibacillus ferrarius</name>
    <dbReference type="NCBI Taxonomy" id="1469647"/>
    <lineage>
        <taxon>Bacteria</taxon>
        <taxon>Bacillati</taxon>
        <taxon>Bacillota</taxon>
        <taxon>Bacilli</taxon>
        <taxon>Bacillales</taxon>
        <taxon>Paenibacillaceae</taxon>
        <taxon>Paenibacillus</taxon>
    </lineage>
</organism>
<sequence>MVKVCIEHKNTGYFLQTAAYLLNLIVILTIIVLEIGDEVYKIKDLFLTKTVQATAVFGSILLIILAFTYLIIKGFGFLMYATARKMFGIYSDYKIIYRIALLCNIVYVLGALIDKLFISQTKDSIWLFLVNPFFILATAMLFYFCRSIFQATQIQSLLFSALVYLIFFMIWYLIL</sequence>
<feature type="transmembrane region" description="Helical" evidence="1">
    <location>
        <begin position="55"/>
        <end position="83"/>
    </location>
</feature>
<dbReference type="RefSeq" id="WP_079419400.1">
    <property type="nucleotide sequence ID" value="NZ_MBTG01000046.1"/>
</dbReference>
<name>A0A1V4HBB5_9BACL</name>
<keyword evidence="3" id="KW-1185">Reference proteome</keyword>
<feature type="transmembrane region" description="Helical" evidence="1">
    <location>
        <begin position="157"/>
        <end position="174"/>
    </location>
</feature>
<evidence type="ECO:0008006" key="4">
    <source>
        <dbReference type="Google" id="ProtNLM"/>
    </source>
</evidence>
<accession>A0A1V4HBB5</accession>
<evidence type="ECO:0000313" key="3">
    <source>
        <dbReference type="Proteomes" id="UP000190626"/>
    </source>
</evidence>
<comment type="caution">
    <text evidence="2">The sequence shown here is derived from an EMBL/GenBank/DDBJ whole genome shotgun (WGS) entry which is preliminary data.</text>
</comment>
<evidence type="ECO:0000313" key="2">
    <source>
        <dbReference type="EMBL" id="OPH48276.1"/>
    </source>
</evidence>
<dbReference type="STRING" id="1469647.BC351_38430"/>
<proteinExistence type="predicted"/>
<feature type="transmembrane region" description="Helical" evidence="1">
    <location>
        <begin position="12"/>
        <end position="35"/>
    </location>
</feature>
<evidence type="ECO:0000256" key="1">
    <source>
        <dbReference type="SAM" id="Phobius"/>
    </source>
</evidence>
<gene>
    <name evidence="2" type="ORF">BC351_38430</name>
</gene>
<dbReference type="AlphaFoldDB" id="A0A1V4HBB5"/>
<keyword evidence="1" id="KW-0472">Membrane</keyword>
<keyword evidence="1" id="KW-0812">Transmembrane</keyword>
<dbReference type="Proteomes" id="UP000190626">
    <property type="component" value="Unassembled WGS sequence"/>
</dbReference>
<feature type="transmembrane region" description="Helical" evidence="1">
    <location>
        <begin position="125"/>
        <end position="145"/>
    </location>
</feature>
<feature type="transmembrane region" description="Helical" evidence="1">
    <location>
        <begin position="95"/>
        <end position="113"/>
    </location>
</feature>